<feature type="transmembrane region" description="Helical" evidence="9">
    <location>
        <begin position="188"/>
        <end position="207"/>
    </location>
</feature>
<evidence type="ECO:0000256" key="4">
    <source>
        <dbReference type="ARBA" id="ARBA00022692"/>
    </source>
</evidence>
<dbReference type="Gene3D" id="1.20.1730.10">
    <property type="entry name" value="Sodium/glucose cotransporter"/>
    <property type="match status" value="1"/>
</dbReference>
<evidence type="ECO:0000256" key="7">
    <source>
        <dbReference type="RuleBase" id="RU362091"/>
    </source>
</evidence>
<dbReference type="PROSITE" id="PS50283">
    <property type="entry name" value="NA_SOLUT_SYMP_3"/>
    <property type="match status" value="1"/>
</dbReference>
<dbReference type="PANTHER" id="PTHR48086:SF10">
    <property type="entry name" value="AGR155CP"/>
    <property type="match status" value="1"/>
</dbReference>
<comment type="caution">
    <text evidence="10">The sequence shown here is derived from an EMBL/GenBank/DDBJ whole genome shotgun (WGS) entry which is preliminary data.</text>
</comment>
<feature type="transmembrane region" description="Helical" evidence="9">
    <location>
        <begin position="160"/>
        <end position="181"/>
    </location>
</feature>
<feature type="transmembrane region" description="Helical" evidence="9">
    <location>
        <begin position="227"/>
        <end position="247"/>
    </location>
</feature>
<dbReference type="InterPro" id="IPR038377">
    <property type="entry name" value="Na/Glc_symporter_sf"/>
</dbReference>
<feature type="transmembrane region" description="Helical" evidence="9">
    <location>
        <begin position="410"/>
        <end position="431"/>
    </location>
</feature>
<feature type="transmembrane region" description="Helical" evidence="9">
    <location>
        <begin position="124"/>
        <end position="148"/>
    </location>
</feature>
<keyword evidence="11" id="KW-1185">Reference proteome</keyword>
<feature type="transmembrane region" description="Helical" evidence="9">
    <location>
        <begin position="47"/>
        <end position="66"/>
    </location>
</feature>
<dbReference type="GO" id="GO:0005886">
    <property type="term" value="C:plasma membrane"/>
    <property type="evidence" value="ECO:0007669"/>
    <property type="project" value="TreeGrafter"/>
</dbReference>
<evidence type="ECO:0000256" key="1">
    <source>
        <dbReference type="ARBA" id="ARBA00004141"/>
    </source>
</evidence>
<feature type="transmembrane region" description="Helical" evidence="9">
    <location>
        <begin position="6"/>
        <end position="26"/>
    </location>
</feature>
<evidence type="ECO:0000256" key="8">
    <source>
        <dbReference type="SAM" id="MobiDB-lite"/>
    </source>
</evidence>
<evidence type="ECO:0000256" key="5">
    <source>
        <dbReference type="ARBA" id="ARBA00022989"/>
    </source>
</evidence>
<evidence type="ECO:0000256" key="6">
    <source>
        <dbReference type="ARBA" id="ARBA00023136"/>
    </source>
</evidence>
<evidence type="ECO:0000256" key="2">
    <source>
        <dbReference type="ARBA" id="ARBA00006434"/>
    </source>
</evidence>
<sequence>MANVVALAYGLGVTMIVAFGITALILTRRVAKDKLQDSEWFLTARRSVGPSIIAFSFMSSGLGAWVPSSMSAYGVSAGIIGLVFYAVSCGIPIIIIAHVGAVLNRKYPGVQSLGDFVQWRYGTIPTVVVTLIMLFTMSIGLCAEYTAIGNLFEFIVGGPRLPIVIVIAVVTAIYTAAGGLYVSILTDVAQGIFGIGMLVIIAIYVAVTYRPTSLPPLSDDPILGPNYWGYAAIVAMPISLTCSTIFSEAPWQRVWASADHKALKKGSYVGALGLIVICFLYGFGGFLALWAKFPTNDPTGGTAFFDLLGAGEATPPTWILMVAVLATCAMSEGNVDSLQNGIVDTIATRLFRGKSVWYARALVFLINIPTVFVSLRGYNIISLFLVGNLVCTFSAMPVVLGLVTRLEGYITGISMLFGMFLGFWSICVFGYLKKGDFQAGMTFVFTESYDWPSFVLPLVFSCIGVFLAAAVEGAVRKACGWQYPIPLNPPPEARIEERGEPARAVDSFHSSFPEEPQYHFAGDDSKKTLSTSHQ</sequence>
<feature type="transmembrane region" description="Helical" evidence="9">
    <location>
        <begin position="317"/>
        <end position="335"/>
    </location>
</feature>
<feature type="region of interest" description="Disordered" evidence="8">
    <location>
        <begin position="512"/>
        <end position="534"/>
    </location>
</feature>
<dbReference type="Proteomes" id="UP000807716">
    <property type="component" value="Unassembled WGS sequence"/>
</dbReference>
<proteinExistence type="inferred from homology"/>
<feature type="transmembrane region" description="Helical" evidence="9">
    <location>
        <begin position="381"/>
        <end position="403"/>
    </location>
</feature>
<gene>
    <name evidence="10" type="ORF">DFQ27_004017</name>
</gene>
<feature type="transmembrane region" description="Helical" evidence="9">
    <location>
        <begin position="356"/>
        <end position="375"/>
    </location>
</feature>
<protein>
    <submittedName>
        <fullName evidence="10">Uncharacterized protein</fullName>
    </submittedName>
</protein>
<evidence type="ECO:0000256" key="9">
    <source>
        <dbReference type="SAM" id="Phobius"/>
    </source>
</evidence>
<evidence type="ECO:0000313" key="11">
    <source>
        <dbReference type="Proteomes" id="UP000807716"/>
    </source>
</evidence>
<feature type="transmembrane region" description="Helical" evidence="9">
    <location>
        <begin position="78"/>
        <end position="103"/>
    </location>
</feature>
<feature type="transmembrane region" description="Helical" evidence="9">
    <location>
        <begin position="268"/>
        <end position="291"/>
    </location>
</feature>
<keyword evidence="4 9" id="KW-0812">Transmembrane</keyword>
<keyword evidence="5 9" id="KW-1133">Transmembrane helix</keyword>
<organism evidence="10 11">
    <name type="scientific">Actinomortierella ambigua</name>
    <dbReference type="NCBI Taxonomy" id="1343610"/>
    <lineage>
        <taxon>Eukaryota</taxon>
        <taxon>Fungi</taxon>
        <taxon>Fungi incertae sedis</taxon>
        <taxon>Mucoromycota</taxon>
        <taxon>Mortierellomycotina</taxon>
        <taxon>Mortierellomycetes</taxon>
        <taxon>Mortierellales</taxon>
        <taxon>Mortierellaceae</taxon>
        <taxon>Actinomortierella</taxon>
    </lineage>
</organism>
<comment type="subcellular location">
    <subcellularLocation>
        <location evidence="1">Membrane</location>
        <topology evidence="1">Multi-pass membrane protein</topology>
    </subcellularLocation>
</comment>
<dbReference type="EMBL" id="JAAAJB010000280">
    <property type="protein sequence ID" value="KAG0259544.1"/>
    <property type="molecule type" value="Genomic_DNA"/>
</dbReference>
<dbReference type="GO" id="GO:0015606">
    <property type="term" value="F:spermidine transmembrane transporter activity"/>
    <property type="evidence" value="ECO:0007669"/>
    <property type="project" value="TreeGrafter"/>
</dbReference>
<feature type="transmembrane region" description="Helical" evidence="9">
    <location>
        <begin position="451"/>
        <end position="471"/>
    </location>
</feature>
<accession>A0A9P6U540</accession>
<evidence type="ECO:0000256" key="3">
    <source>
        <dbReference type="ARBA" id="ARBA00022448"/>
    </source>
</evidence>
<evidence type="ECO:0000313" key="10">
    <source>
        <dbReference type="EMBL" id="KAG0259544.1"/>
    </source>
</evidence>
<dbReference type="InterPro" id="IPR001734">
    <property type="entry name" value="Na/solute_symporter"/>
</dbReference>
<dbReference type="AlphaFoldDB" id="A0A9P6U540"/>
<dbReference type="InterPro" id="IPR050277">
    <property type="entry name" value="Sodium:Solute_Symporter"/>
</dbReference>
<name>A0A9P6U540_9FUNG</name>
<comment type="similarity">
    <text evidence="2 7">Belongs to the sodium:solute symporter (SSF) (TC 2.A.21) family.</text>
</comment>
<dbReference type="OrthoDB" id="6132759at2759"/>
<keyword evidence="6 9" id="KW-0472">Membrane</keyword>
<dbReference type="Pfam" id="PF00474">
    <property type="entry name" value="SSF"/>
    <property type="match status" value="1"/>
</dbReference>
<keyword evidence="3" id="KW-0813">Transport</keyword>
<dbReference type="PANTHER" id="PTHR48086">
    <property type="entry name" value="SODIUM/PROLINE SYMPORTER-RELATED"/>
    <property type="match status" value="1"/>
</dbReference>
<reference evidence="10" key="1">
    <citation type="journal article" date="2020" name="Fungal Divers.">
        <title>Resolving the Mortierellaceae phylogeny through synthesis of multi-gene phylogenetics and phylogenomics.</title>
        <authorList>
            <person name="Vandepol N."/>
            <person name="Liber J."/>
            <person name="Desiro A."/>
            <person name="Na H."/>
            <person name="Kennedy M."/>
            <person name="Barry K."/>
            <person name="Grigoriev I.V."/>
            <person name="Miller A.N."/>
            <person name="O'Donnell K."/>
            <person name="Stajich J.E."/>
            <person name="Bonito G."/>
        </authorList>
    </citation>
    <scope>NUCLEOTIDE SEQUENCE</scope>
    <source>
        <strain evidence="10">BC1065</strain>
    </source>
</reference>